<evidence type="ECO:0000313" key="8">
    <source>
        <dbReference type="EMBL" id="SHO45270.1"/>
    </source>
</evidence>
<dbReference type="RefSeq" id="WP_073587555.1">
    <property type="nucleotide sequence ID" value="NZ_FRFD01000003.1"/>
</dbReference>
<proteinExistence type="predicted"/>
<feature type="active site" description="Tele-phosphohistidine intermediate" evidence="5">
    <location>
        <position position="75"/>
    </location>
</feature>
<dbReference type="InterPro" id="IPR003188">
    <property type="entry name" value="PTS_IIA_lac/cel"/>
</dbReference>
<sequence>MDVEDIVMELVVNGGDARSKALEAIAAASKQNFDLAEEKMKECNESLNKAHIFQTELIQKELNGEPTTLSLILVHGQDHLMNAITVRDLAIHMIEMYKIMMINK</sequence>
<evidence type="ECO:0000256" key="3">
    <source>
        <dbReference type="ARBA" id="ARBA00022679"/>
    </source>
</evidence>
<dbReference type="CDD" id="cd00215">
    <property type="entry name" value="PTS_IIA_lac"/>
    <property type="match status" value="1"/>
</dbReference>
<dbReference type="GO" id="GO:0046872">
    <property type="term" value="F:metal ion binding"/>
    <property type="evidence" value="ECO:0007669"/>
    <property type="project" value="UniProtKB-KW"/>
</dbReference>
<dbReference type="EMBL" id="FRFD01000003">
    <property type="protein sequence ID" value="SHO45270.1"/>
    <property type="molecule type" value="Genomic_DNA"/>
</dbReference>
<evidence type="ECO:0000256" key="6">
    <source>
        <dbReference type="PIRSR" id="PIRSR000699-2"/>
    </source>
</evidence>
<evidence type="ECO:0000313" key="9">
    <source>
        <dbReference type="Proteomes" id="UP000184612"/>
    </source>
</evidence>
<reference evidence="8 9" key="1">
    <citation type="submission" date="2016-12" db="EMBL/GenBank/DDBJ databases">
        <authorList>
            <person name="Song W.-J."/>
            <person name="Kurnit D.M."/>
        </authorList>
    </citation>
    <scope>NUCLEOTIDE SEQUENCE [LARGE SCALE GENOMIC DNA]</scope>
    <source>
        <strain evidence="8 9">DSM 12503</strain>
    </source>
</reference>
<feature type="binding site" evidence="6">
    <location>
        <position position="78"/>
    </location>
    <ligand>
        <name>Mg(2+)</name>
        <dbReference type="ChEBI" id="CHEBI:18420"/>
        <note>ligand shared between all trimeric partners</note>
    </ligand>
</feature>
<protein>
    <submittedName>
        <fullName evidence="8">PTS system, cellobiose-specific IIA component</fullName>
    </submittedName>
</protein>
<keyword evidence="3" id="KW-0808">Transferase</keyword>
<dbReference type="Gene3D" id="1.20.58.80">
    <property type="entry name" value="Phosphotransferase system, lactose/cellobiose-type IIA subunit"/>
    <property type="match status" value="1"/>
</dbReference>
<keyword evidence="4" id="KW-0598">Phosphotransferase system</keyword>
<dbReference type="Proteomes" id="UP000184612">
    <property type="component" value="Unassembled WGS sequence"/>
</dbReference>
<keyword evidence="1" id="KW-0813">Transport</keyword>
<dbReference type="PANTHER" id="PTHR34382">
    <property type="entry name" value="PTS SYSTEM N,N'-DIACETYLCHITOBIOSE-SPECIFIC EIIA COMPONENT"/>
    <property type="match status" value="1"/>
</dbReference>
<dbReference type="InterPro" id="IPR036542">
    <property type="entry name" value="PTS_IIA_lac/cel_sf"/>
</dbReference>
<feature type="modified residue" description="Phosphohistidine; by HPr" evidence="7">
    <location>
        <position position="75"/>
    </location>
</feature>
<organism evidence="8 9">
    <name type="scientific">Anaerocolumna xylanovorans DSM 12503</name>
    <dbReference type="NCBI Taxonomy" id="1121345"/>
    <lineage>
        <taxon>Bacteria</taxon>
        <taxon>Bacillati</taxon>
        <taxon>Bacillota</taxon>
        <taxon>Clostridia</taxon>
        <taxon>Lachnospirales</taxon>
        <taxon>Lachnospiraceae</taxon>
        <taxon>Anaerocolumna</taxon>
    </lineage>
</organism>
<evidence type="ECO:0000256" key="7">
    <source>
        <dbReference type="PROSITE-ProRule" id="PRU00418"/>
    </source>
</evidence>
<evidence type="ECO:0000256" key="4">
    <source>
        <dbReference type="ARBA" id="ARBA00022683"/>
    </source>
</evidence>
<dbReference type="PANTHER" id="PTHR34382:SF7">
    <property type="entry name" value="PTS SYSTEM N,N'-DIACETYLCHITOBIOSE-SPECIFIC EIIA COMPONENT"/>
    <property type="match status" value="1"/>
</dbReference>
<gene>
    <name evidence="8" type="ORF">SAMN02745217_00906</name>
</gene>
<dbReference type="GO" id="GO:0009401">
    <property type="term" value="P:phosphoenolpyruvate-dependent sugar phosphotransferase system"/>
    <property type="evidence" value="ECO:0007669"/>
    <property type="project" value="UniProtKB-KW"/>
</dbReference>
<dbReference type="AlphaFoldDB" id="A0A1M7Y0U1"/>
<dbReference type="SUPFAM" id="SSF46973">
    <property type="entry name" value="Enzyme IIa from lactose specific PTS, IIa-lac"/>
    <property type="match status" value="1"/>
</dbReference>
<name>A0A1M7Y0U1_9FIRM</name>
<evidence type="ECO:0000256" key="1">
    <source>
        <dbReference type="ARBA" id="ARBA00022448"/>
    </source>
</evidence>
<accession>A0A1M7Y0U1</accession>
<keyword evidence="9" id="KW-1185">Reference proteome</keyword>
<evidence type="ECO:0000256" key="2">
    <source>
        <dbReference type="ARBA" id="ARBA00022597"/>
    </source>
</evidence>
<dbReference type="GO" id="GO:0016740">
    <property type="term" value="F:transferase activity"/>
    <property type="evidence" value="ECO:0007669"/>
    <property type="project" value="UniProtKB-KW"/>
</dbReference>
<dbReference type="Pfam" id="PF02255">
    <property type="entry name" value="PTS_IIA"/>
    <property type="match status" value="1"/>
</dbReference>
<keyword evidence="6" id="KW-0479">Metal-binding</keyword>
<dbReference type="STRING" id="1121345.SAMN02745217_00906"/>
<comment type="cofactor">
    <cofactor evidence="6">
        <name>Mg(2+)</name>
        <dbReference type="ChEBI" id="CHEBI:18420"/>
    </cofactor>
    <text evidence="6">Binds 1 Mg(2+) ion per trimer.</text>
</comment>
<keyword evidence="6" id="KW-0460">Magnesium</keyword>
<dbReference type="PROSITE" id="PS51095">
    <property type="entry name" value="PTS_EIIA_TYPE_3"/>
    <property type="match status" value="1"/>
</dbReference>
<dbReference type="PIRSF" id="PIRSF000699">
    <property type="entry name" value="PTS_IILac_III"/>
    <property type="match status" value="1"/>
</dbReference>
<keyword evidence="2" id="KW-0762">Sugar transport</keyword>
<dbReference type="OrthoDB" id="389577at2"/>
<evidence type="ECO:0000256" key="5">
    <source>
        <dbReference type="PIRSR" id="PIRSR000699-1"/>
    </source>
</evidence>